<dbReference type="EMBL" id="JBHUFA010000001">
    <property type="protein sequence ID" value="MFD1694202.1"/>
    <property type="molecule type" value="Genomic_DNA"/>
</dbReference>
<comment type="similarity">
    <text evidence="3 8 9">Belongs to the triosephosphate isomerase family.</text>
</comment>
<name>A0ABW4JR20_9HYPH</name>
<dbReference type="InterPro" id="IPR000652">
    <property type="entry name" value="Triosephosphate_isomerase"/>
</dbReference>
<dbReference type="InterPro" id="IPR013785">
    <property type="entry name" value="Aldolase_TIM"/>
</dbReference>
<accession>A0ABW4JR20</accession>
<comment type="subunit">
    <text evidence="8 9">Homodimer.</text>
</comment>
<dbReference type="PROSITE" id="PS51440">
    <property type="entry name" value="TIM_2"/>
    <property type="match status" value="1"/>
</dbReference>
<dbReference type="PROSITE" id="PS00171">
    <property type="entry name" value="TIM_1"/>
    <property type="match status" value="1"/>
</dbReference>
<dbReference type="Pfam" id="PF00121">
    <property type="entry name" value="TIM"/>
    <property type="match status" value="1"/>
</dbReference>
<keyword evidence="6 8" id="KW-0324">Glycolysis</keyword>
<feature type="binding site" evidence="8">
    <location>
        <begin position="17"/>
        <end position="19"/>
    </location>
    <ligand>
        <name>substrate</name>
    </ligand>
</feature>
<evidence type="ECO:0000256" key="3">
    <source>
        <dbReference type="ARBA" id="ARBA00007422"/>
    </source>
</evidence>
<feature type="binding site" evidence="8">
    <location>
        <begin position="240"/>
        <end position="241"/>
    </location>
    <ligand>
        <name>substrate</name>
    </ligand>
</feature>
<dbReference type="Proteomes" id="UP001597327">
    <property type="component" value="Unassembled WGS sequence"/>
</dbReference>
<comment type="pathway">
    <text evidence="8 9">Carbohydrate degradation; glycolysis; D-glyceraldehyde 3-phosphate from glycerone phosphate: step 1/1.</text>
</comment>
<evidence type="ECO:0000256" key="9">
    <source>
        <dbReference type="RuleBase" id="RU363013"/>
    </source>
</evidence>
<evidence type="ECO:0000256" key="4">
    <source>
        <dbReference type="ARBA" id="ARBA00022432"/>
    </source>
</evidence>
<keyword evidence="5 8" id="KW-0963">Cytoplasm</keyword>
<keyword evidence="7 8" id="KW-0413">Isomerase</keyword>
<dbReference type="InterPro" id="IPR022896">
    <property type="entry name" value="TrioseP_Isoase_bac/euk"/>
</dbReference>
<evidence type="ECO:0000313" key="10">
    <source>
        <dbReference type="EMBL" id="MFD1694202.1"/>
    </source>
</evidence>
<organism evidence="10 11">
    <name type="scientific">Roseibium aestuarii</name>
    <dbReference type="NCBI Taxonomy" id="2600299"/>
    <lineage>
        <taxon>Bacteria</taxon>
        <taxon>Pseudomonadati</taxon>
        <taxon>Pseudomonadota</taxon>
        <taxon>Alphaproteobacteria</taxon>
        <taxon>Hyphomicrobiales</taxon>
        <taxon>Stappiaceae</taxon>
        <taxon>Roseibium</taxon>
    </lineage>
</organism>
<comment type="pathway">
    <text evidence="2">Carbohydrate metabolism; erythritol degradation.</text>
</comment>
<evidence type="ECO:0000256" key="6">
    <source>
        <dbReference type="ARBA" id="ARBA00023152"/>
    </source>
</evidence>
<evidence type="ECO:0000256" key="7">
    <source>
        <dbReference type="ARBA" id="ARBA00023235"/>
    </source>
</evidence>
<dbReference type="InterPro" id="IPR035990">
    <property type="entry name" value="TIM_sf"/>
</dbReference>
<feature type="active site" description="Proton acceptor" evidence="8">
    <location>
        <position position="174"/>
    </location>
</feature>
<dbReference type="SUPFAM" id="SSF51351">
    <property type="entry name" value="Triosephosphate isomerase (TIM)"/>
    <property type="match status" value="1"/>
</dbReference>
<dbReference type="Gene3D" id="3.20.20.70">
    <property type="entry name" value="Aldolase class I"/>
    <property type="match status" value="1"/>
</dbReference>
<dbReference type="CDD" id="cd00311">
    <property type="entry name" value="TIM"/>
    <property type="match status" value="1"/>
</dbReference>
<comment type="function">
    <text evidence="8">Involved in the gluconeogenesis. Catalyzes stereospecifically the conversion of dihydroxyacetone phosphate (DHAP) to D-glyceraldehyde-3-phosphate (G3P).</text>
</comment>
<sequence>MATNPTEKTIKPIVAGNWKMNGARASLATLAEIGKGVSASLASRVDVMICPPATLAYTAAVASVGMPLAIGAQDCHVAASGAHTGDISAEMLADCGARAVIVGHSERRADHGESDALVRAKAEAAHRAGLVAIVCVGETEAQRRAGEEIGVVADQLEGSVPDGVTADNTIIAYEPVWAIGTGLTPTAQDVAAMHKAMRDVLVARFGAQGAAMRLLYGGSVKPGNAAELMAVAHVDGALVGGASLKADDFLGILAAYA</sequence>
<dbReference type="PANTHER" id="PTHR21139">
    <property type="entry name" value="TRIOSEPHOSPHATE ISOMERASE"/>
    <property type="match status" value="1"/>
</dbReference>
<dbReference type="InterPro" id="IPR020861">
    <property type="entry name" value="Triosephosphate_isomerase_AS"/>
</dbReference>
<feature type="binding site" evidence="8">
    <location>
        <position position="219"/>
    </location>
    <ligand>
        <name>substrate</name>
    </ligand>
</feature>
<dbReference type="EC" id="5.3.1.1" evidence="8 9"/>
<protein>
    <recommendedName>
        <fullName evidence="8 9">Triosephosphate isomerase</fullName>
        <shortName evidence="8">TIM</shortName>
        <shortName evidence="8">TPI</shortName>
        <ecNumber evidence="8 9">5.3.1.1</ecNumber>
    </recommendedName>
    <alternativeName>
        <fullName evidence="8">Triose-phosphate isomerase</fullName>
    </alternativeName>
</protein>
<dbReference type="NCBIfam" id="TIGR00419">
    <property type="entry name" value="tim"/>
    <property type="match status" value="1"/>
</dbReference>
<evidence type="ECO:0000313" key="11">
    <source>
        <dbReference type="Proteomes" id="UP001597327"/>
    </source>
</evidence>
<evidence type="ECO:0000256" key="2">
    <source>
        <dbReference type="ARBA" id="ARBA00004939"/>
    </source>
</evidence>
<dbReference type="RefSeq" id="WP_280115331.1">
    <property type="nucleotide sequence ID" value="NZ_JBHUFA010000001.1"/>
</dbReference>
<gene>
    <name evidence="8 10" type="primary">tpiA</name>
    <name evidence="10" type="ORF">ACFSC7_01650</name>
</gene>
<comment type="subcellular location">
    <subcellularLocation>
        <location evidence="8 9">Cytoplasm</location>
    </subcellularLocation>
</comment>
<comment type="pathway">
    <text evidence="8 9">Carbohydrate biosynthesis; gluconeogenesis.</text>
</comment>
<proteinExistence type="inferred from homology"/>
<comment type="caution">
    <text evidence="10">The sequence shown here is derived from an EMBL/GenBank/DDBJ whole genome shotgun (WGS) entry which is preliminary data.</text>
</comment>
<dbReference type="HAMAP" id="MF_00147_B">
    <property type="entry name" value="TIM_B"/>
    <property type="match status" value="1"/>
</dbReference>
<reference evidence="11" key="1">
    <citation type="journal article" date="2019" name="Int. J. Syst. Evol. Microbiol.">
        <title>The Global Catalogue of Microorganisms (GCM) 10K type strain sequencing project: providing services to taxonomists for standard genome sequencing and annotation.</title>
        <authorList>
            <consortium name="The Broad Institute Genomics Platform"/>
            <consortium name="The Broad Institute Genome Sequencing Center for Infectious Disease"/>
            <person name="Wu L."/>
            <person name="Ma J."/>
        </authorList>
    </citation>
    <scope>NUCLEOTIDE SEQUENCE [LARGE SCALE GENOMIC DNA]</scope>
    <source>
        <strain evidence="11">JCM 3369</strain>
    </source>
</reference>
<keyword evidence="4 8" id="KW-0312">Gluconeogenesis</keyword>
<feature type="binding site" evidence="8">
    <location>
        <position position="180"/>
    </location>
    <ligand>
        <name>substrate</name>
    </ligand>
</feature>
<dbReference type="PANTHER" id="PTHR21139:SF42">
    <property type="entry name" value="TRIOSEPHOSPHATE ISOMERASE"/>
    <property type="match status" value="1"/>
</dbReference>
<evidence type="ECO:0000256" key="8">
    <source>
        <dbReference type="HAMAP-Rule" id="MF_00147"/>
    </source>
</evidence>
<comment type="catalytic activity">
    <reaction evidence="1">
        <text>L-erythrulose 1-phosphate = D-erythrulose 4-phosphate</text>
        <dbReference type="Rhea" id="RHEA:49588"/>
        <dbReference type="ChEBI" id="CHEBI:58002"/>
        <dbReference type="ChEBI" id="CHEBI:90796"/>
        <dbReference type="EC" id="5.3.1.33"/>
    </reaction>
</comment>
<dbReference type="GO" id="GO:0004807">
    <property type="term" value="F:triose-phosphate isomerase activity"/>
    <property type="evidence" value="ECO:0007669"/>
    <property type="project" value="UniProtKB-EC"/>
</dbReference>
<keyword evidence="11" id="KW-1185">Reference proteome</keyword>
<evidence type="ECO:0000256" key="5">
    <source>
        <dbReference type="ARBA" id="ARBA00022490"/>
    </source>
</evidence>
<feature type="active site" description="Electrophile" evidence="8">
    <location>
        <position position="104"/>
    </location>
</feature>
<comment type="catalytic activity">
    <reaction evidence="8 9">
        <text>D-glyceraldehyde 3-phosphate = dihydroxyacetone phosphate</text>
        <dbReference type="Rhea" id="RHEA:18585"/>
        <dbReference type="ChEBI" id="CHEBI:57642"/>
        <dbReference type="ChEBI" id="CHEBI:59776"/>
        <dbReference type="EC" id="5.3.1.1"/>
    </reaction>
</comment>
<evidence type="ECO:0000256" key="1">
    <source>
        <dbReference type="ARBA" id="ARBA00000148"/>
    </source>
</evidence>